<proteinExistence type="predicted"/>
<accession>A0ACA9SBU7</accession>
<feature type="non-terminal residue" evidence="1">
    <location>
        <position position="1"/>
    </location>
</feature>
<dbReference type="Proteomes" id="UP000789920">
    <property type="component" value="Unassembled WGS sequence"/>
</dbReference>
<dbReference type="EMBL" id="CAJVQC010110482">
    <property type="protein sequence ID" value="CAG8834907.1"/>
    <property type="molecule type" value="Genomic_DNA"/>
</dbReference>
<protein>
    <submittedName>
        <fullName evidence="1">2271_t:CDS:1</fullName>
    </submittedName>
</protein>
<evidence type="ECO:0000313" key="1">
    <source>
        <dbReference type="EMBL" id="CAG8834907.1"/>
    </source>
</evidence>
<gene>
    <name evidence="1" type="ORF">RPERSI_LOCUS29353</name>
</gene>
<reference evidence="1" key="1">
    <citation type="submission" date="2021-06" db="EMBL/GenBank/DDBJ databases">
        <authorList>
            <person name="Kallberg Y."/>
            <person name="Tangrot J."/>
            <person name="Rosling A."/>
        </authorList>
    </citation>
    <scope>NUCLEOTIDE SEQUENCE</scope>
    <source>
        <strain evidence="1">MA461A</strain>
    </source>
</reference>
<organism evidence="1 2">
    <name type="scientific">Racocetra persica</name>
    <dbReference type="NCBI Taxonomy" id="160502"/>
    <lineage>
        <taxon>Eukaryota</taxon>
        <taxon>Fungi</taxon>
        <taxon>Fungi incertae sedis</taxon>
        <taxon>Mucoromycota</taxon>
        <taxon>Glomeromycotina</taxon>
        <taxon>Glomeromycetes</taxon>
        <taxon>Diversisporales</taxon>
        <taxon>Gigasporaceae</taxon>
        <taxon>Racocetra</taxon>
    </lineage>
</organism>
<sequence>IVTKNAFGPLIALEQKEAKIRQTIKKKIHQEINNPSVEAADYLEELKAGLKLRTYEEFCNFTYNQLFNQELHE</sequence>
<keyword evidence="2" id="KW-1185">Reference proteome</keyword>
<name>A0ACA9SBU7_9GLOM</name>
<comment type="caution">
    <text evidence="1">The sequence shown here is derived from an EMBL/GenBank/DDBJ whole genome shotgun (WGS) entry which is preliminary data.</text>
</comment>
<evidence type="ECO:0000313" key="2">
    <source>
        <dbReference type="Proteomes" id="UP000789920"/>
    </source>
</evidence>